<keyword evidence="2" id="KW-1185">Reference proteome</keyword>
<accession>D3FRF6</accession>
<dbReference type="KEGG" id="bpf:BpOF4_17530"/>
<evidence type="ECO:0000313" key="1">
    <source>
        <dbReference type="EMBL" id="ADC51547.1"/>
    </source>
</evidence>
<dbReference type="HOGENOM" id="CLU_1559902_0_0_9"/>
<gene>
    <name evidence="1" type="ordered locus">BpOF4_17530</name>
</gene>
<dbReference type="EMBL" id="CP001878">
    <property type="protein sequence ID" value="ADC51547.1"/>
    <property type="molecule type" value="Genomic_DNA"/>
</dbReference>
<evidence type="ECO:0000313" key="2">
    <source>
        <dbReference type="Proteomes" id="UP000001544"/>
    </source>
</evidence>
<organism evidence="1 2">
    <name type="scientific">Alkalihalophilus pseudofirmus (strain ATCC BAA-2126 / JCM 17055 / OF4)</name>
    <name type="common">Bacillus pseudofirmus</name>
    <dbReference type="NCBI Taxonomy" id="398511"/>
    <lineage>
        <taxon>Bacteria</taxon>
        <taxon>Bacillati</taxon>
        <taxon>Bacillota</taxon>
        <taxon>Bacilli</taxon>
        <taxon>Bacillales</taxon>
        <taxon>Bacillaceae</taxon>
        <taxon>Alkalihalophilus</taxon>
    </lineage>
</organism>
<sequence length="171" mass="19700">MLLAACSSATQPMMTQEELVNLIYEETGEKMYLPKFEALDVSYVYVQYDEADHVRSIDVQYAEGRTSEIIDYFQNPSNTAAWEEQHHAKKLYGPYEGEVAFMLSYSKEGVTSTEADKVVELEEVEVGIQEDMSFTIHSISLRGEYRLAYNNDYVTEEEALEHTRSYLMNVE</sequence>
<proteinExistence type="predicted"/>
<protein>
    <submittedName>
        <fullName evidence="1">Uncharacterized protein</fullName>
    </submittedName>
</protein>
<dbReference type="AlphaFoldDB" id="D3FRF6"/>
<dbReference type="Proteomes" id="UP000001544">
    <property type="component" value="Chromosome"/>
</dbReference>
<name>D3FRF6_ALKPO</name>
<reference evidence="1 2" key="1">
    <citation type="journal article" date="2011" name="Environ. Microbiol.">
        <title>Genome of alkaliphilic Bacillus pseudofirmus OF4 reveals adaptations that support the ability to grow in an external pH range from 7.5 to 11.4.</title>
        <authorList>
            <person name="Janto B."/>
            <person name="Ahmed A."/>
            <person name="Ito M."/>
            <person name="Liu J."/>
            <person name="Hicks D.B."/>
            <person name="Pagni S."/>
            <person name="Fackelmayer O.J."/>
            <person name="Smith T.A."/>
            <person name="Earl J."/>
            <person name="Elbourne L.D."/>
            <person name="Hassan K."/>
            <person name="Paulsen I.T."/>
            <person name="Kolsto A.B."/>
            <person name="Tourasse N.J."/>
            <person name="Ehrlich G.D."/>
            <person name="Boissy R."/>
            <person name="Ivey D.M."/>
            <person name="Li G."/>
            <person name="Xue Y."/>
            <person name="Ma Y."/>
            <person name="Hu F.Z."/>
            <person name="Krulwich T.A."/>
        </authorList>
    </citation>
    <scope>NUCLEOTIDE SEQUENCE [LARGE SCALE GENOMIC DNA]</scope>
    <source>
        <strain evidence="2">ATCC BAA-2126 / JCM 17055 / OF4</strain>
    </source>
</reference>
<dbReference type="STRING" id="398511.BpOF4_17530"/>